<reference evidence="2" key="1">
    <citation type="submission" date="2022-11" db="UniProtKB">
        <authorList>
            <consortium name="WormBaseParasite"/>
        </authorList>
    </citation>
    <scope>IDENTIFICATION</scope>
</reference>
<accession>A0AC35EX41</accession>
<organism evidence="1 2">
    <name type="scientific">Panagrolaimus sp. PS1159</name>
    <dbReference type="NCBI Taxonomy" id="55785"/>
    <lineage>
        <taxon>Eukaryota</taxon>
        <taxon>Metazoa</taxon>
        <taxon>Ecdysozoa</taxon>
        <taxon>Nematoda</taxon>
        <taxon>Chromadorea</taxon>
        <taxon>Rhabditida</taxon>
        <taxon>Tylenchina</taxon>
        <taxon>Panagrolaimomorpha</taxon>
        <taxon>Panagrolaimoidea</taxon>
        <taxon>Panagrolaimidae</taxon>
        <taxon>Panagrolaimus</taxon>
    </lineage>
</organism>
<dbReference type="Proteomes" id="UP000887580">
    <property type="component" value="Unplaced"/>
</dbReference>
<dbReference type="WBParaSite" id="PS1159_v2.g10904.t1">
    <property type="protein sequence ID" value="PS1159_v2.g10904.t1"/>
    <property type="gene ID" value="PS1159_v2.g10904"/>
</dbReference>
<protein>
    <submittedName>
        <fullName evidence="2">Uncharacterized protein</fullName>
    </submittedName>
</protein>
<proteinExistence type="predicted"/>
<evidence type="ECO:0000313" key="1">
    <source>
        <dbReference type="Proteomes" id="UP000887580"/>
    </source>
</evidence>
<evidence type="ECO:0000313" key="2">
    <source>
        <dbReference type="WBParaSite" id="PS1159_v2.g10904.t1"/>
    </source>
</evidence>
<name>A0AC35EX41_9BILA</name>
<sequence>EEYKNLLYATHCIAQGRTKRWILVWTFNPTVKINTRLSEKSLFFRKNTKDLISFFCQICKWANIEISKHSSGYLICIIPSSKMLTFKPWTNKKRKNNSDEGSKKFIKIDSSNAEARLEVDANLNDVAADEPPAADTKTIRLVIQKKDNSVTELNVEFYTGDVAGFKWMESLINYAQGNPYLLKNGQ</sequence>